<gene>
    <name evidence="7" type="ORF">H4R34_003049</name>
</gene>
<dbReference type="EMBL" id="JANBQB010000251">
    <property type="protein sequence ID" value="KAJ1978867.1"/>
    <property type="molecule type" value="Genomic_DNA"/>
</dbReference>
<dbReference type="Proteomes" id="UP001151582">
    <property type="component" value="Unassembled WGS sequence"/>
</dbReference>
<keyword evidence="2" id="KW-0813">Transport</keyword>
<protein>
    <recommendedName>
        <fullName evidence="6">Sec39 domain-containing protein</fullName>
    </recommendedName>
</protein>
<keyword evidence="3" id="KW-0256">Endoplasmic reticulum</keyword>
<feature type="compositionally biased region" description="Polar residues" evidence="5">
    <location>
        <begin position="2067"/>
        <end position="2077"/>
    </location>
</feature>
<proteinExistence type="predicted"/>
<feature type="region of interest" description="Disordered" evidence="5">
    <location>
        <begin position="2047"/>
        <end position="2080"/>
    </location>
</feature>
<evidence type="ECO:0000313" key="7">
    <source>
        <dbReference type="EMBL" id="KAJ1978867.1"/>
    </source>
</evidence>
<dbReference type="GO" id="GO:0000149">
    <property type="term" value="F:SNARE binding"/>
    <property type="evidence" value="ECO:0007669"/>
    <property type="project" value="TreeGrafter"/>
</dbReference>
<dbReference type="GO" id="GO:0015031">
    <property type="term" value="P:protein transport"/>
    <property type="evidence" value="ECO:0007669"/>
    <property type="project" value="UniProtKB-KW"/>
</dbReference>
<dbReference type="InterPro" id="IPR013244">
    <property type="entry name" value="Sec39_domain"/>
</dbReference>
<reference evidence="7" key="1">
    <citation type="submission" date="2022-07" db="EMBL/GenBank/DDBJ databases">
        <title>Phylogenomic reconstructions and comparative analyses of Kickxellomycotina fungi.</title>
        <authorList>
            <person name="Reynolds N.K."/>
            <person name="Stajich J.E."/>
            <person name="Barry K."/>
            <person name="Grigoriev I.V."/>
            <person name="Crous P."/>
            <person name="Smith M.E."/>
        </authorList>
    </citation>
    <scope>NUCLEOTIDE SEQUENCE</scope>
    <source>
        <strain evidence="7">RSA 567</strain>
    </source>
</reference>
<dbReference type="PANTHER" id="PTHR15922:SF2">
    <property type="entry name" value="NBAS SUBUNIT OF NRZ TETHERING COMPLEX"/>
    <property type="match status" value="1"/>
</dbReference>
<evidence type="ECO:0000256" key="2">
    <source>
        <dbReference type="ARBA" id="ARBA00022448"/>
    </source>
</evidence>
<dbReference type="PANTHER" id="PTHR15922">
    <property type="entry name" value="NEUROBLASTOMA-AMPLIFIED SEQUENCE"/>
    <property type="match status" value="1"/>
</dbReference>
<accession>A0A9W8B1L0</accession>
<evidence type="ECO:0000256" key="3">
    <source>
        <dbReference type="ARBA" id="ARBA00022824"/>
    </source>
</evidence>
<dbReference type="GO" id="GO:0070939">
    <property type="term" value="C:Dsl1/NZR complex"/>
    <property type="evidence" value="ECO:0007669"/>
    <property type="project" value="TreeGrafter"/>
</dbReference>
<evidence type="ECO:0000259" key="6">
    <source>
        <dbReference type="Pfam" id="PF08314"/>
    </source>
</evidence>
<comment type="caution">
    <text evidence="7">The sequence shown here is derived from an EMBL/GenBank/DDBJ whole genome shotgun (WGS) entry which is preliminary data.</text>
</comment>
<dbReference type="OrthoDB" id="5584025at2759"/>
<feature type="domain" description="Sec39" evidence="6">
    <location>
        <begin position="638"/>
        <end position="876"/>
    </location>
</feature>
<feature type="compositionally biased region" description="Acidic residues" evidence="5">
    <location>
        <begin position="604"/>
        <end position="613"/>
    </location>
</feature>
<comment type="subcellular location">
    <subcellularLocation>
        <location evidence="1">Endoplasmic reticulum</location>
    </subcellularLocation>
</comment>
<evidence type="ECO:0000313" key="8">
    <source>
        <dbReference type="Proteomes" id="UP001151582"/>
    </source>
</evidence>
<evidence type="ECO:0000256" key="4">
    <source>
        <dbReference type="ARBA" id="ARBA00022927"/>
    </source>
</evidence>
<keyword evidence="8" id="KW-1185">Reference proteome</keyword>
<sequence length="2200" mass="243213">MADVRVVGEAYYHASVGNVESLSALFQHHRPNLVGHTLHLLDAIPECVHPGRYQALLPVLASTAARTTAAITTDPLQLISASSATYDQIQGVWKGELWDSTHLTATVFNETGSKPSSPIQNLEPQSFAVEALSEADRHQLEKMAHKQQPLTFPVPANAVCQWYADRIRALTVATGLTAPAMWLCWFALDHAHVSGLERLYCRLQVLDDIWRSAPLTLALTVTADSLDLTFAAGSQSALLSDSLAPLLLGNDLDETPVMVAAKACLSLATTPDTLMAAFLEKILPLLVWQAHDDAITTAPAMSPRGHRLYNELLHTIRPQMTEVLFTALDWLPSACVTLTQLFTTDLDQYSSLRQLFPAEMYYRVVLASIYCPRAKGPLSADSDQFQAFYSAAHDLAKAVDSIPAYSETNRMRWHTLLEALPSDPPPGSPSPSTNWDELRSNFYTQLLTLPAVDIHSALLDLAVYFNATELLNQYGLVVPVPAWNRTVVHDAKQQRQLLTRLVRSSAPQPSNSRPAPSTRSHDEWDILFDNILALWVPHTPVTMPGVFARLTIEDLWTELLQSLLVSGELARVRTIFLDLRARSVTLSPPPGRTIDLSTAQGDNDNGDSMETGDLDTAQPTSNQFFRGAFANPRFIPHFTSEQLETIVLEVVDELFDNAESAETHSAPMNLAEQCVKLLPSSRKTQRRLDLIAATRAINQLQKRQRLHHRLPILPIQIRLATDRWTIVQRLLAETPKAYKMTDRLWTILSHLGYDTRNVWVQLYALATAVLAALGQRDHAFAYKSLQSMAKHTKALRRISTLAPSTKIGRDSTTSITLHAVLKVAKQGYREFGATLEGPTCSQRLEALGLLVELADSDELATILDAWNRVELEALLALAVPTADQQHLLDQCRDGTWQLPIVQDTIALLCLVNSTHHSSPNDQLGDALHKYATAGTPTASRISISSGKVSPFYQTVEDFIGRSPQFTDAACLPYPAHSIALQPFGSFQQPHPMASTPDKTALALRLVVEAHHVSPPTPDVATPKTQNDPTLLPMQTSTDQWANGLPPILAHADFDLCLAGTIAFSSPATWPTAASRYWDLTSVDGPLAIAYVSGLHLMRSLGTEVFRDQHAVQPWSCHANVASNNQLMGAHDPPSSPHSPLATTVPQPAICMTQLDVATVLDWTESRWQQLTGNHKGPGNQDRHRLLTLFHSTMEQAMAQANQGAVDAFVKLAQADQARFDRDPDYRGSVLATAIETTNLDRIAATLAMAQRLHLPRHDYLHRLLRYLLLQPQGNAAVERAWHKYLDVYVHEAHHQPHQPHPLRRYLENPLSVYAAIPRDAYATLAMFYQVYRQVVTGARLDNDTMDTSHPPPGSSSPDLLQAQLDARIIATQHLAAIDPPIHLDFDALVAAVSQDLVQAWQSTSGHGNPKELMMWPATCTILRPWLTCDTETAFQHAAVAIAHLWHLPPFDNTAPAIPEWDSTWYWLATTSTLGSTINTWLITKYLEQWFTVAPGGATDWSAFEQFVEGCTARFKAMGPADVCALARQCVTDPSMVHLPLAYRRAFVGAVQAFVIEAKTQPTPSDASPLIDADLVQQTHHVAAYLEFLTQLEGLRDPLTMARLASDWVDQWASAYGQPYQAQRDRLCAMIRTQVPTYLVVQAVLCLEHYWQTIDFVLSPATATGAPSTHYNLLHNVYTFDVTQALQHSMLTKSRAAATLTAVRQQLGAAIEQAFDPVELCDLNFGDTALEQRLGDYKEYLMELLRHYLQDDKLNSHYQLVILHFLRRFGHDALAPHADEFKSLQVRLLIKSHWHCETTAAEVSTSAASCERFSWLLEQTAQRQDAEATSRQLGTPPITTAPWRELFNVLLVWCEMYCTRVDTPVADAITDSTLLPSEPPLPLPGQHYLPAAWAGCWYQALVQLLQLTGARYVEYALNLWVYWHHRFAIDAALPAEFLTAHRDLLLARNLHALMYLAIVPAEQLDPTTSTPSPAYSPMATWLPALPANSQALACMVLCARGLFALVPRVCQRSPVASRFILTALARFAQISDGGYIGSATVPMDETVDVSADGSASPPPPSSAASCEGASTHTTNPLEFTSPLGPATVEAADHAVIYLLLEALCSQPHTPPAGILHRAHLQTILAEYTELPSALQYRQVNMTTAAASCQALILSHIRGPLQQCQHVAWGELVVNDMYPRLERFKVLLLWAFAQPLVVARDA</sequence>
<dbReference type="GO" id="GO:0006890">
    <property type="term" value="P:retrograde vesicle-mediated transport, Golgi to endoplasmic reticulum"/>
    <property type="evidence" value="ECO:0007669"/>
    <property type="project" value="InterPro"/>
</dbReference>
<organism evidence="7 8">
    <name type="scientific">Dimargaris verticillata</name>
    <dbReference type="NCBI Taxonomy" id="2761393"/>
    <lineage>
        <taxon>Eukaryota</taxon>
        <taxon>Fungi</taxon>
        <taxon>Fungi incertae sedis</taxon>
        <taxon>Zoopagomycota</taxon>
        <taxon>Kickxellomycotina</taxon>
        <taxon>Dimargaritomycetes</taxon>
        <taxon>Dimargaritales</taxon>
        <taxon>Dimargaritaceae</taxon>
        <taxon>Dimargaris</taxon>
    </lineage>
</organism>
<dbReference type="Pfam" id="PF08314">
    <property type="entry name" value="Sec39"/>
    <property type="match status" value="2"/>
</dbReference>
<name>A0A9W8B1L0_9FUNG</name>
<evidence type="ECO:0000256" key="1">
    <source>
        <dbReference type="ARBA" id="ARBA00004240"/>
    </source>
</evidence>
<feature type="region of interest" description="Disordered" evidence="5">
    <location>
        <begin position="590"/>
        <end position="613"/>
    </location>
</feature>
<feature type="domain" description="Sec39" evidence="6">
    <location>
        <begin position="359"/>
        <end position="578"/>
    </location>
</feature>
<keyword evidence="4" id="KW-0653">Protein transport</keyword>
<evidence type="ECO:0000256" key="5">
    <source>
        <dbReference type="SAM" id="MobiDB-lite"/>
    </source>
</evidence>